<feature type="domain" description="PDZ" evidence="1">
    <location>
        <begin position="585"/>
        <end position="663"/>
    </location>
</feature>
<dbReference type="InterPro" id="IPR001478">
    <property type="entry name" value="PDZ"/>
</dbReference>
<comment type="caution">
    <text evidence="2">The sequence shown here is derived from an EMBL/GenBank/DDBJ whole genome shotgun (WGS) entry which is preliminary data.</text>
</comment>
<feature type="domain" description="PDZ" evidence="1">
    <location>
        <begin position="324"/>
        <end position="397"/>
    </location>
</feature>
<organism evidence="2 3">
    <name type="scientific">Bremia lactucae</name>
    <name type="common">Lettuce downy mildew</name>
    <dbReference type="NCBI Taxonomy" id="4779"/>
    <lineage>
        <taxon>Eukaryota</taxon>
        <taxon>Sar</taxon>
        <taxon>Stramenopiles</taxon>
        <taxon>Oomycota</taxon>
        <taxon>Peronosporomycetes</taxon>
        <taxon>Peronosporales</taxon>
        <taxon>Peronosporaceae</taxon>
        <taxon>Bremia</taxon>
    </lineage>
</organism>
<evidence type="ECO:0000313" key="2">
    <source>
        <dbReference type="EMBL" id="TDH66830.1"/>
    </source>
</evidence>
<accession>A0A976FHH3</accession>
<dbReference type="GeneID" id="94346873"/>
<keyword evidence="3" id="KW-1185">Reference proteome</keyword>
<proteinExistence type="predicted"/>
<sequence>MPLERLRSVFASKYCNAGKHRRSATTPATKMIQSTIYSPCSWGSTHEDFGCLRFLVWNGGAPGFTLTTSRESENSGCASISDENSELKVGTVTALNVWEAGIRPGDVLETVAGKKVHAMDTEAAIVLVKMSNSPSIIRFRSSNCGNRIRFDVVLARQKLGVVFMGDGIRDVPVVTRVVGQSTHNVNGDFSSPSRVRVGDVLVAVNSKDAIAAGLDMTTKYLETCPRPARLTFERHEREGWCDSQSASEESKEYTSRFKSSQKAIRRISLPTISREESDFRCRELSQALKAPRAHRSAYTCFQEEKNKCYQKLKSSDIVIEWMDGPLGLTLVEDAISGAAVVNRLTGKGSSANLELLRYGFELMSINGKRFESLALNDLCRDLLALPKPVILVFRSHECDDISGKDEVFERCSSLYQENPSDSGGALKRNAHYDSAATSALQRICPQQASSLRNQHEYEVIWTSSQLGLQLEIFHDKSGRTATARRQYPIVHKILKNSTLDLPSHAVGHFFVSINNWDTLGLNSTELRTLLRLASRPVVLRFRTQGNSSDHKQTLLATTFHEKDEESVYGRNETITSTYSILWSGGRLGVLFACYEDLNRENTLVVYVKHIGPGQARRSKVVAVGDILISINGRCLPPKPKFKKTMRSLTNLKHPVTLGFRRLIVRD</sequence>
<name>A0A976FHH3_BRELC</name>
<dbReference type="RefSeq" id="XP_067816329.1">
    <property type="nucleotide sequence ID" value="XM_067961202.1"/>
</dbReference>
<dbReference type="OrthoDB" id="67717at2759"/>
<dbReference type="Proteomes" id="UP000294530">
    <property type="component" value="Unassembled WGS sequence"/>
</dbReference>
<evidence type="ECO:0000259" key="1">
    <source>
        <dbReference type="SMART" id="SM00228"/>
    </source>
</evidence>
<dbReference type="InterPro" id="IPR036034">
    <property type="entry name" value="PDZ_sf"/>
</dbReference>
<dbReference type="AlphaFoldDB" id="A0A976FHH3"/>
<reference evidence="2 3" key="1">
    <citation type="journal article" date="2021" name="Genome Biol.">
        <title>AFLAP: assembly-free linkage analysis pipeline using k-mers from genome sequencing data.</title>
        <authorList>
            <person name="Fletcher K."/>
            <person name="Zhang L."/>
            <person name="Gil J."/>
            <person name="Han R."/>
            <person name="Cavanaugh K."/>
            <person name="Michelmore R."/>
        </authorList>
    </citation>
    <scope>NUCLEOTIDE SEQUENCE [LARGE SCALE GENOMIC DNA]</scope>
    <source>
        <strain evidence="2 3">SF5</strain>
    </source>
</reference>
<dbReference type="KEGG" id="blac:94346873"/>
<dbReference type="SMART" id="SM00228">
    <property type="entry name" value="PDZ"/>
    <property type="match status" value="3"/>
</dbReference>
<evidence type="ECO:0000313" key="3">
    <source>
        <dbReference type="Proteomes" id="UP000294530"/>
    </source>
</evidence>
<dbReference type="EMBL" id="SHOA02000014">
    <property type="protein sequence ID" value="TDH66830.1"/>
    <property type="molecule type" value="Genomic_DNA"/>
</dbReference>
<protein>
    <recommendedName>
        <fullName evidence="1">PDZ domain-containing protein</fullName>
    </recommendedName>
</protein>
<gene>
    <name evidence="2" type="ORF">CCR75_003105</name>
</gene>
<feature type="domain" description="PDZ" evidence="1">
    <location>
        <begin position="157"/>
        <end position="236"/>
    </location>
</feature>
<dbReference type="SUPFAM" id="SSF50156">
    <property type="entry name" value="PDZ domain-like"/>
    <property type="match status" value="2"/>
</dbReference>